<accession>A0AAW2I9Y2</accession>
<name>A0AAW2I9Y2_9NEOP</name>
<proteinExistence type="predicted"/>
<reference evidence="2" key="1">
    <citation type="journal article" date="2024" name="Gigascience">
        <title>Chromosome-level genome of the poultry shaft louse Menopon gallinae provides insight into the host-switching and adaptive evolution of parasitic lice.</title>
        <authorList>
            <person name="Xu Y."/>
            <person name="Ma L."/>
            <person name="Liu S."/>
            <person name="Liang Y."/>
            <person name="Liu Q."/>
            <person name="He Z."/>
            <person name="Tian L."/>
            <person name="Duan Y."/>
            <person name="Cai W."/>
            <person name="Li H."/>
            <person name="Song F."/>
        </authorList>
    </citation>
    <scope>NUCLEOTIDE SEQUENCE</scope>
    <source>
        <strain evidence="2">Cailab_2023a</strain>
    </source>
</reference>
<evidence type="ECO:0000313" key="2">
    <source>
        <dbReference type="EMBL" id="KAL0278676.1"/>
    </source>
</evidence>
<dbReference type="AlphaFoldDB" id="A0AAW2I9Y2"/>
<keyword evidence="1" id="KW-1133">Transmembrane helix</keyword>
<organism evidence="2">
    <name type="scientific">Menopon gallinae</name>
    <name type="common">poultry shaft louse</name>
    <dbReference type="NCBI Taxonomy" id="328185"/>
    <lineage>
        <taxon>Eukaryota</taxon>
        <taxon>Metazoa</taxon>
        <taxon>Ecdysozoa</taxon>
        <taxon>Arthropoda</taxon>
        <taxon>Hexapoda</taxon>
        <taxon>Insecta</taxon>
        <taxon>Pterygota</taxon>
        <taxon>Neoptera</taxon>
        <taxon>Paraneoptera</taxon>
        <taxon>Psocodea</taxon>
        <taxon>Troctomorpha</taxon>
        <taxon>Phthiraptera</taxon>
        <taxon>Amblycera</taxon>
        <taxon>Menoponidae</taxon>
        <taxon>Menopon</taxon>
    </lineage>
</organism>
<evidence type="ECO:0000256" key="1">
    <source>
        <dbReference type="SAM" id="Phobius"/>
    </source>
</evidence>
<feature type="transmembrane region" description="Helical" evidence="1">
    <location>
        <begin position="60"/>
        <end position="86"/>
    </location>
</feature>
<keyword evidence="1" id="KW-0472">Membrane</keyword>
<sequence>MVCDFEVEDDSSRRCVCDRFHEWRPDLNECYPHFNVTEFLENLGDGNDMGKHLEREAERVFLGLVIVGLTIVSLLMSFIAICSVYGCCCTDKARYRR</sequence>
<keyword evidence="1" id="KW-0812">Transmembrane</keyword>
<gene>
    <name evidence="2" type="ORF">PYX00_000427</name>
</gene>
<protein>
    <submittedName>
        <fullName evidence="2">Uncharacterized protein</fullName>
    </submittedName>
</protein>
<dbReference type="EMBL" id="JARGDH010000001">
    <property type="protein sequence ID" value="KAL0278676.1"/>
    <property type="molecule type" value="Genomic_DNA"/>
</dbReference>
<comment type="caution">
    <text evidence="2">The sequence shown here is derived from an EMBL/GenBank/DDBJ whole genome shotgun (WGS) entry which is preliminary data.</text>
</comment>